<organism evidence="1 2">
    <name type="scientific">Oceaniferula marina</name>
    <dbReference type="NCBI Taxonomy" id="2748318"/>
    <lineage>
        <taxon>Bacteria</taxon>
        <taxon>Pseudomonadati</taxon>
        <taxon>Verrucomicrobiota</taxon>
        <taxon>Verrucomicrobiia</taxon>
        <taxon>Verrucomicrobiales</taxon>
        <taxon>Verrucomicrobiaceae</taxon>
        <taxon>Oceaniferula</taxon>
    </lineage>
</organism>
<name>A0A851GQR0_9BACT</name>
<dbReference type="RefSeq" id="WP_178934161.1">
    <property type="nucleotide sequence ID" value="NZ_JACBAZ010000010.1"/>
</dbReference>
<accession>A0A851GQR0</accession>
<gene>
    <name evidence="1" type="ORF">HW115_17030</name>
</gene>
<dbReference type="Pfam" id="PF09438">
    <property type="entry name" value="DUF2017"/>
    <property type="match status" value="1"/>
</dbReference>
<evidence type="ECO:0000313" key="2">
    <source>
        <dbReference type="Proteomes" id="UP000557872"/>
    </source>
</evidence>
<reference evidence="1 2" key="1">
    <citation type="submission" date="2020-07" db="EMBL/GenBank/DDBJ databases">
        <title>Roseicoccus Jingziensis gen. nov., sp. nov., isolated from coastal seawater.</title>
        <authorList>
            <person name="Feng X."/>
        </authorList>
    </citation>
    <scope>NUCLEOTIDE SEQUENCE [LARGE SCALE GENOMIC DNA]</scope>
    <source>
        <strain evidence="1 2">N1E253</strain>
    </source>
</reference>
<proteinExistence type="predicted"/>
<dbReference type="InterPro" id="IPR018561">
    <property type="entry name" value="AosR"/>
</dbReference>
<dbReference type="EMBL" id="JACBAZ010000010">
    <property type="protein sequence ID" value="NWK57327.1"/>
    <property type="molecule type" value="Genomic_DNA"/>
</dbReference>
<dbReference type="Proteomes" id="UP000557872">
    <property type="component" value="Unassembled WGS sequence"/>
</dbReference>
<dbReference type="AlphaFoldDB" id="A0A851GQR0"/>
<comment type="caution">
    <text evidence="1">The sequence shown here is derived from an EMBL/GenBank/DDBJ whole genome shotgun (WGS) entry which is preliminary data.</text>
</comment>
<protein>
    <submittedName>
        <fullName evidence="1">Uncharacterized protein</fullName>
    </submittedName>
</protein>
<keyword evidence="2" id="KW-1185">Reference proteome</keyword>
<sequence>MKIIPTLEGGLAIEPETDIDWEVLGMIASDIGRPGQLAEHLASLMDDESEWDEWVVPELVRSYDDQMSLVSAAVHQGRLHEGKVLISPGHADPWYGALNQARLALQSRYRLDSLEKLDTLESTPDEVVQAHFRDRFYASLQSLILEFVLDPGGDPDPED</sequence>
<evidence type="ECO:0000313" key="1">
    <source>
        <dbReference type="EMBL" id="NWK57327.1"/>
    </source>
</evidence>